<dbReference type="EMBL" id="QGKX02001290">
    <property type="protein sequence ID" value="KAF3539190.1"/>
    <property type="molecule type" value="Genomic_DNA"/>
</dbReference>
<dbReference type="Proteomes" id="UP000712600">
    <property type="component" value="Unassembled WGS sequence"/>
</dbReference>
<evidence type="ECO:0008006" key="4">
    <source>
        <dbReference type="Google" id="ProtNLM"/>
    </source>
</evidence>
<dbReference type="AlphaFoldDB" id="A0A8S9QD57"/>
<gene>
    <name evidence="2" type="ORF">F2Q69_00023664</name>
</gene>
<sequence length="316" mass="35635">MKKGARIGAFPRGTVMQSSLTVDPTRSSQAIVPDIYGSFHIFQRFASILDPNESLGVKVEPQREHYHDSGLLYLSDLCYRLCMTSRHTRSNAQGPLFTLSNEELPRLERQNHQQLRPTNTTMGDNGGQDDLTSAMTLMQQQMQQMQQTINTQEAARQAAAELAAQQAEKQGAPIGERNLPWNFSTTRSAINPPHCTRQDYGIKPALIGLVQKKIFNGLVAEILLDHIENFERDCNFSRANGVPPDYIKCTFFSFSLDGKAARWLVSLPTGTLTTGESSSLASLSSNRYPHHRGFHNRKLSLLWAHFVFLKRLYRLR</sequence>
<organism evidence="2 3">
    <name type="scientific">Brassica cretica</name>
    <name type="common">Mustard</name>
    <dbReference type="NCBI Taxonomy" id="69181"/>
    <lineage>
        <taxon>Eukaryota</taxon>
        <taxon>Viridiplantae</taxon>
        <taxon>Streptophyta</taxon>
        <taxon>Embryophyta</taxon>
        <taxon>Tracheophyta</taxon>
        <taxon>Spermatophyta</taxon>
        <taxon>Magnoliopsida</taxon>
        <taxon>eudicotyledons</taxon>
        <taxon>Gunneridae</taxon>
        <taxon>Pentapetalae</taxon>
        <taxon>rosids</taxon>
        <taxon>malvids</taxon>
        <taxon>Brassicales</taxon>
        <taxon>Brassicaceae</taxon>
        <taxon>Brassiceae</taxon>
        <taxon>Brassica</taxon>
    </lineage>
</organism>
<evidence type="ECO:0000313" key="2">
    <source>
        <dbReference type="EMBL" id="KAF3539190.1"/>
    </source>
</evidence>
<accession>A0A8S9QD57</accession>
<name>A0A8S9QD57_BRACR</name>
<feature type="coiled-coil region" evidence="1">
    <location>
        <begin position="135"/>
        <end position="162"/>
    </location>
</feature>
<evidence type="ECO:0000256" key="1">
    <source>
        <dbReference type="SAM" id="Coils"/>
    </source>
</evidence>
<reference evidence="2" key="1">
    <citation type="submission" date="2019-12" db="EMBL/GenBank/DDBJ databases">
        <title>Genome sequencing and annotation of Brassica cretica.</title>
        <authorList>
            <person name="Studholme D.J."/>
            <person name="Sarris P."/>
        </authorList>
    </citation>
    <scope>NUCLEOTIDE SEQUENCE</scope>
    <source>
        <strain evidence="2">PFS-109/04</strain>
        <tissue evidence="2">Leaf</tissue>
    </source>
</reference>
<proteinExistence type="predicted"/>
<comment type="caution">
    <text evidence="2">The sequence shown here is derived from an EMBL/GenBank/DDBJ whole genome shotgun (WGS) entry which is preliminary data.</text>
</comment>
<keyword evidence="1" id="KW-0175">Coiled coil</keyword>
<evidence type="ECO:0000313" key="3">
    <source>
        <dbReference type="Proteomes" id="UP000712600"/>
    </source>
</evidence>
<protein>
    <recommendedName>
        <fullName evidence="4">Reverse transcriptase domain-containing protein</fullName>
    </recommendedName>
</protein>